<accession>A0A5K7XBP6</accession>
<evidence type="ECO:0000313" key="3">
    <source>
        <dbReference type="Proteomes" id="UP000326837"/>
    </source>
</evidence>
<dbReference type="EMBL" id="AP021861">
    <property type="protein sequence ID" value="BBO33372.1"/>
    <property type="molecule type" value="Genomic_DNA"/>
</dbReference>
<protein>
    <recommendedName>
        <fullName evidence="4">SOUL heme-binding protein</fullName>
    </recommendedName>
</protein>
<dbReference type="InterPro" id="IPR006917">
    <property type="entry name" value="SOUL_heme-bd"/>
</dbReference>
<dbReference type="Proteomes" id="UP000326837">
    <property type="component" value="Chromosome"/>
</dbReference>
<evidence type="ECO:0008006" key="4">
    <source>
        <dbReference type="Google" id="ProtNLM"/>
    </source>
</evidence>
<name>A0A5K7XBP6_9BACT</name>
<feature type="chain" id="PRO_5025061122" description="SOUL heme-binding protein" evidence="1">
    <location>
        <begin position="18"/>
        <end position="271"/>
    </location>
</feature>
<dbReference type="AlphaFoldDB" id="A0A5K7XBP6"/>
<evidence type="ECO:0000256" key="1">
    <source>
        <dbReference type="SAM" id="SignalP"/>
    </source>
</evidence>
<dbReference type="KEGG" id="lpav:PLANPX_2984"/>
<evidence type="ECO:0000313" key="2">
    <source>
        <dbReference type="EMBL" id="BBO33372.1"/>
    </source>
</evidence>
<keyword evidence="1" id="KW-0732">Signal</keyword>
<dbReference type="Pfam" id="PF04832">
    <property type="entry name" value="SOUL"/>
    <property type="match status" value="1"/>
</dbReference>
<organism evidence="2 3">
    <name type="scientific">Lacipirellula parvula</name>
    <dbReference type="NCBI Taxonomy" id="2650471"/>
    <lineage>
        <taxon>Bacteria</taxon>
        <taxon>Pseudomonadati</taxon>
        <taxon>Planctomycetota</taxon>
        <taxon>Planctomycetia</taxon>
        <taxon>Pirellulales</taxon>
        <taxon>Lacipirellulaceae</taxon>
        <taxon>Lacipirellula</taxon>
    </lineage>
</organism>
<gene>
    <name evidence="2" type="ORF">PLANPX_2984</name>
</gene>
<dbReference type="InterPro" id="IPR011256">
    <property type="entry name" value="Reg_factor_effector_dom_sf"/>
</dbReference>
<proteinExistence type="predicted"/>
<dbReference type="Gene3D" id="3.20.80.10">
    <property type="entry name" value="Regulatory factor, effector binding domain"/>
    <property type="match status" value="1"/>
</dbReference>
<dbReference type="SUPFAM" id="SSF55136">
    <property type="entry name" value="Probable bacterial effector-binding domain"/>
    <property type="match status" value="1"/>
</dbReference>
<reference evidence="3" key="1">
    <citation type="submission" date="2019-10" db="EMBL/GenBank/DDBJ databases">
        <title>Lacipirellula parvula gen. nov., sp. nov., representing a lineage of planctomycetes widespread in freshwater anoxic habitats, and description of the family Lacipirellulaceae.</title>
        <authorList>
            <person name="Dedysh S.N."/>
            <person name="Kulichevskaya I.S."/>
            <person name="Beletsky A.V."/>
            <person name="Rakitin A.L."/>
            <person name="Mardanov A.V."/>
            <person name="Ivanova A.A."/>
            <person name="Saltykova V.X."/>
            <person name="Rijpstra W.I.C."/>
            <person name="Sinninghe Damste J.S."/>
            <person name="Ravin N.V."/>
        </authorList>
    </citation>
    <scope>NUCLEOTIDE SEQUENCE [LARGE SCALE GENOMIC DNA]</scope>
    <source>
        <strain evidence="3">PX69</strain>
    </source>
</reference>
<sequence length="271" mass="29610">MRYLLLIALLAAGKAAAADPAFERPAGPAMEVLALLQKVTPTSSRDELQQTAAKGAAILTPQSPAAVTLTEVATSDQSVDELQAKLGQVRDDLAFEPLREAELPANFPTYTPPGVIELKIYPKNRRAVAKEFFPLFAHITRNKIAMTAPVRMEFDRNDAGELQQESMAFYYGDADSGELGPDDNDSDVNTIADDGQSVVALGQRGRWNRKKVAHGEQLLRQWLKANPKYEAVEGVVLMGYNSPMTPTARQFFEIQLPVIEASAEKRQPGGN</sequence>
<feature type="signal peptide" evidence="1">
    <location>
        <begin position="1"/>
        <end position="17"/>
    </location>
</feature>
<keyword evidence="3" id="KW-1185">Reference proteome</keyword>